<reference evidence="8 9" key="1">
    <citation type="submission" date="2020-05" db="EMBL/GenBank/DDBJ databases">
        <title>Thiomicrorhabdus sediminis sp.nov. and Thiomicrorhabdus xiamenensis sp.nov., novel sulfur-oxidizing bacteria isolated from coastal sediment.</title>
        <authorList>
            <person name="Liu X."/>
        </authorList>
    </citation>
    <scope>NUCLEOTIDE SEQUENCE [LARGE SCALE GENOMIC DNA]</scope>
    <source>
        <strain evidence="8 9">G2</strain>
    </source>
</reference>
<keyword evidence="9" id="KW-1185">Reference proteome</keyword>
<evidence type="ECO:0000256" key="1">
    <source>
        <dbReference type="ARBA" id="ARBA00022475"/>
    </source>
</evidence>
<dbReference type="EMBL" id="CP054020">
    <property type="protein sequence ID" value="QKI88928.1"/>
    <property type="molecule type" value="Genomic_DNA"/>
</dbReference>
<dbReference type="NCBIfam" id="TIGR00247">
    <property type="entry name" value="endolytic transglycosylase MltG"/>
    <property type="match status" value="1"/>
</dbReference>
<accession>A0A7D4TFJ2</accession>
<dbReference type="Pfam" id="PF02618">
    <property type="entry name" value="YceG"/>
    <property type="match status" value="1"/>
</dbReference>
<dbReference type="Proteomes" id="UP000504724">
    <property type="component" value="Chromosome"/>
</dbReference>
<evidence type="ECO:0000256" key="7">
    <source>
        <dbReference type="HAMAP-Rule" id="MF_02065"/>
    </source>
</evidence>
<keyword evidence="6 7" id="KW-0961">Cell wall biogenesis/degradation</keyword>
<dbReference type="KEGG" id="txa:HQN79_04765"/>
<name>A0A7D4TFJ2_9GAMM</name>
<comment type="function">
    <text evidence="7">Functions as a peptidoglycan terminase that cleaves nascent peptidoglycan strands endolytically to terminate their elongation.</text>
</comment>
<evidence type="ECO:0000256" key="3">
    <source>
        <dbReference type="ARBA" id="ARBA00022989"/>
    </source>
</evidence>
<proteinExistence type="inferred from homology"/>
<evidence type="ECO:0000256" key="5">
    <source>
        <dbReference type="ARBA" id="ARBA00023239"/>
    </source>
</evidence>
<dbReference type="InterPro" id="IPR003770">
    <property type="entry name" value="MLTG-like"/>
</dbReference>
<protein>
    <recommendedName>
        <fullName evidence="7">Endolytic murein transglycosylase</fullName>
        <ecNumber evidence="7">4.2.2.29</ecNumber>
    </recommendedName>
    <alternativeName>
        <fullName evidence="7">Peptidoglycan lytic transglycosylase</fullName>
    </alternativeName>
    <alternativeName>
        <fullName evidence="7">Peptidoglycan polymerization terminase</fullName>
    </alternativeName>
</protein>
<evidence type="ECO:0000256" key="6">
    <source>
        <dbReference type="ARBA" id="ARBA00023316"/>
    </source>
</evidence>
<keyword evidence="2 7" id="KW-0812">Transmembrane</keyword>
<dbReference type="GO" id="GO:0005886">
    <property type="term" value="C:plasma membrane"/>
    <property type="evidence" value="ECO:0007669"/>
    <property type="project" value="UniProtKB-UniRule"/>
</dbReference>
<evidence type="ECO:0000256" key="2">
    <source>
        <dbReference type="ARBA" id="ARBA00022692"/>
    </source>
</evidence>
<dbReference type="Gene3D" id="3.30.160.60">
    <property type="entry name" value="Classic Zinc Finger"/>
    <property type="match status" value="1"/>
</dbReference>
<comment type="similarity">
    <text evidence="7">Belongs to the transglycosylase MltG family.</text>
</comment>
<gene>
    <name evidence="7 8" type="primary">mltG</name>
    <name evidence="8" type="ORF">HQN79_04765</name>
</gene>
<keyword evidence="5 7" id="KW-0456">Lyase</keyword>
<dbReference type="HAMAP" id="MF_02065">
    <property type="entry name" value="MltG"/>
    <property type="match status" value="1"/>
</dbReference>
<dbReference type="PANTHER" id="PTHR30518">
    <property type="entry name" value="ENDOLYTIC MUREIN TRANSGLYCOSYLASE"/>
    <property type="match status" value="1"/>
</dbReference>
<comment type="catalytic activity">
    <reaction evidence="7">
        <text>a peptidoglycan chain = a peptidoglycan chain with N-acetyl-1,6-anhydromuramyl-[peptide] at the reducing end + a peptidoglycan chain with N-acetylglucosamine at the non-reducing end.</text>
        <dbReference type="EC" id="4.2.2.29"/>
    </reaction>
</comment>
<keyword evidence="7" id="KW-0997">Cell inner membrane</keyword>
<evidence type="ECO:0000256" key="4">
    <source>
        <dbReference type="ARBA" id="ARBA00023136"/>
    </source>
</evidence>
<dbReference type="GO" id="GO:0008932">
    <property type="term" value="F:lytic endotransglycosylase activity"/>
    <property type="evidence" value="ECO:0007669"/>
    <property type="project" value="UniProtKB-UniRule"/>
</dbReference>
<evidence type="ECO:0000313" key="9">
    <source>
        <dbReference type="Proteomes" id="UP000504724"/>
    </source>
</evidence>
<dbReference type="AlphaFoldDB" id="A0A7D4TFJ2"/>
<sequence length="346" mass="39494">MLRVNSVRKFLVWGILILLFIVSSVAWINWQDFKQRPISAQNETLILQVKKGSNATQIAHQLHRHGFMSHPQWFVWYLRFLDKHHRLKAGEFAIQPSFTVDELIDVLIKGESVSYPATIIAGQTFKQTLEQLQALDKLKKELDLTDVAALQTTLGIEGKIDPKYPYANLEGHFLPETYYYQSGDSDKTILLRAKQAMDQVLQEAWQSRQKNLPLKSPEEALILASIVEKETGYAPERSEIAGVFVNRLRKNMRLQTDPTVIYGIGAGYDGNIRKRDLNRKTVYNTYQIDGLPPTPIAMPSSEAIQAVMQPKETRALYFVAKGGGQHEFSNTLLEHNRAVRKYILNK</sequence>
<feature type="site" description="Important for catalytic activity" evidence="7">
    <location>
        <position position="230"/>
    </location>
</feature>
<dbReference type="CDD" id="cd08010">
    <property type="entry name" value="MltG_like"/>
    <property type="match status" value="1"/>
</dbReference>
<dbReference type="Gene3D" id="3.30.1490.480">
    <property type="entry name" value="Endolytic murein transglycosylase"/>
    <property type="match status" value="1"/>
</dbReference>
<dbReference type="PANTHER" id="PTHR30518:SF2">
    <property type="entry name" value="ENDOLYTIC MUREIN TRANSGLYCOSYLASE"/>
    <property type="match status" value="1"/>
</dbReference>
<keyword evidence="1 7" id="KW-1003">Cell membrane</keyword>
<organism evidence="8 9">
    <name type="scientific">Thiomicrorhabdus xiamenensis</name>
    <dbReference type="NCBI Taxonomy" id="2739063"/>
    <lineage>
        <taxon>Bacteria</taxon>
        <taxon>Pseudomonadati</taxon>
        <taxon>Pseudomonadota</taxon>
        <taxon>Gammaproteobacteria</taxon>
        <taxon>Thiotrichales</taxon>
        <taxon>Piscirickettsiaceae</taxon>
        <taxon>Thiomicrorhabdus</taxon>
    </lineage>
</organism>
<evidence type="ECO:0000313" key="8">
    <source>
        <dbReference type="EMBL" id="QKI88928.1"/>
    </source>
</evidence>
<dbReference type="EC" id="4.2.2.29" evidence="7"/>
<keyword evidence="4 7" id="KW-0472">Membrane</keyword>
<dbReference type="GO" id="GO:0071555">
    <property type="term" value="P:cell wall organization"/>
    <property type="evidence" value="ECO:0007669"/>
    <property type="project" value="UniProtKB-KW"/>
</dbReference>
<dbReference type="GO" id="GO:0009252">
    <property type="term" value="P:peptidoglycan biosynthetic process"/>
    <property type="evidence" value="ECO:0007669"/>
    <property type="project" value="UniProtKB-UniRule"/>
</dbReference>
<keyword evidence="3 7" id="KW-1133">Transmembrane helix</keyword>